<dbReference type="RefSeq" id="WP_418162054.1">
    <property type="nucleotide sequence ID" value="NZ_JBBLZC010000101.1"/>
</dbReference>
<organism evidence="1 2">
    <name type="scientific">Benzoatithermus flavus</name>
    <dbReference type="NCBI Taxonomy" id="3108223"/>
    <lineage>
        <taxon>Bacteria</taxon>
        <taxon>Pseudomonadati</taxon>
        <taxon>Pseudomonadota</taxon>
        <taxon>Alphaproteobacteria</taxon>
        <taxon>Geminicoccales</taxon>
        <taxon>Geminicoccaceae</taxon>
        <taxon>Benzoatithermus</taxon>
    </lineage>
</organism>
<proteinExistence type="predicted"/>
<reference evidence="1 2" key="1">
    <citation type="submission" date="2024-01" db="EMBL/GenBank/DDBJ databases">
        <title>Multi-omics insights into the function and evolution of sodium benzoate biodegradation pathways in Benzoatithermus flavus gen. nov., sp. nov. from hot spring.</title>
        <authorList>
            <person name="Hu C.-J."/>
            <person name="Li W.-J."/>
        </authorList>
    </citation>
    <scope>NUCLEOTIDE SEQUENCE [LARGE SCALE GENOMIC DNA]</scope>
    <source>
        <strain evidence="1 2">SYSU G07066</strain>
    </source>
</reference>
<accession>A0ABU8Y0X1</accession>
<evidence type="ECO:0000313" key="2">
    <source>
        <dbReference type="Proteomes" id="UP001375743"/>
    </source>
</evidence>
<keyword evidence="2" id="KW-1185">Reference proteome</keyword>
<feature type="non-terminal residue" evidence="1">
    <location>
        <position position="119"/>
    </location>
</feature>
<gene>
    <name evidence="1" type="ORF">U1T56_24120</name>
</gene>
<protein>
    <submittedName>
        <fullName evidence="1">Uncharacterized protein</fullName>
    </submittedName>
</protein>
<sequence length="119" mass="13153">MMQDSMKETAATAEVIPIREGLDTIGAPVPSQVIAPRGYVVKPSGVYTEEKGTMIFPAPVVITEIYEDVKNRTVGLEIAWMDQGTKEWRRLKRKRSMFAIPSKIVELSDAGFPIDGNNA</sequence>
<dbReference type="Proteomes" id="UP001375743">
    <property type="component" value="Unassembled WGS sequence"/>
</dbReference>
<name>A0ABU8Y0X1_9PROT</name>
<evidence type="ECO:0000313" key="1">
    <source>
        <dbReference type="EMBL" id="MEK0086234.1"/>
    </source>
</evidence>
<dbReference type="EMBL" id="JBBLZC010000101">
    <property type="protein sequence ID" value="MEK0086234.1"/>
    <property type="molecule type" value="Genomic_DNA"/>
</dbReference>
<comment type="caution">
    <text evidence="1">The sequence shown here is derived from an EMBL/GenBank/DDBJ whole genome shotgun (WGS) entry which is preliminary data.</text>
</comment>